<feature type="region of interest" description="Disordered" evidence="1">
    <location>
        <begin position="295"/>
        <end position="339"/>
    </location>
</feature>
<dbReference type="EMBL" id="KL198024">
    <property type="protein sequence ID" value="KDQ17426.1"/>
    <property type="molecule type" value="Genomic_DNA"/>
</dbReference>
<dbReference type="Proteomes" id="UP000027195">
    <property type="component" value="Unassembled WGS sequence"/>
</dbReference>
<keyword evidence="3" id="KW-1185">Reference proteome</keyword>
<dbReference type="STRING" id="930990.A0A067N0Y5"/>
<dbReference type="Pfam" id="PF13975">
    <property type="entry name" value="gag-asp_proteas"/>
    <property type="match status" value="1"/>
</dbReference>
<dbReference type="OrthoDB" id="5535068at2759"/>
<feature type="region of interest" description="Disordered" evidence="1">
    <location>
        <begin position="420"/>
        <end position="442"/>
    </location>
</feature>
<name>A0A067N0Y5_BOTB1</name>
<dbReference type="HOGENOM" id="CLU_346805_0_0_1"/>
<dbReference type="CDD" id="cd00303">
    <property type="entry name" value="retropepsin_like"/>
    <property type="match status" value="1"/>
</dbReference>
<reference evidence="3" key="1">
    <citation type="journal article" date="2014" name="Proc. Natl. Acad. Sci. U.S.A.">
        <title>Extensive sampling of basidiomycete genomes demonstrates inadequacy of the white-rot/brown-rot paradigm for wood decay fungi.</title>
        <authorList>
            <person name="Riley R."/>
            <person name="Salamov A.A."/>
            <person name="Brown D.W."/>
            <person name="Nagy L.G."/>
            <person name="Floudas D."/>
            <person name="Held B.W."/>
            <person name="Levasseur A."/>
            <person name="Lombard V."/>
            <person name="Morin E."/>
            <person name="Otillar R."/>
            <person name="Lindquist E.A."/>
            <person name="Sun H."/>
            <person name="LaButti K.M."/>
            <person name="Schmutz J."/>
            <person name="Jabbour D."/>
            <person name="Luo H."/>
            <person name="Baker S.E."/>
            <person name="Pisabarro A.G."/>
            <person name="Walton J.D."/>
            <person name="Blanchette R.A."/>
            <person name="Henrissat B."/>
            <person name="Martin F."/>
            <person name="Cullen D."/>
            <person name="Hibbett D.S."/>
            <person name="Grigoriev I.V."/>
        </authorList>
    </citation>
    <scope>NUCLEOTIDE SEQUENCE [LARGE SCALE GENOMIC DNA]</scope>
    <source>
        <strain evidence="3">FD-172 SS1</strain>
    </source>
</reference>
<dbReference type="SUPFAM" id="SSF50630">
    <property type="entry name" value="Acid proteases"/>
    <property type="match status" value="1"/>
</dbReference>
<organism evidence="2 3">
    <name type="scientific">Botryobasidium botryosum (strain FD-172 SS1)</name>
    <dbReference type="NCBI Taxonomy" id="930990"/>
    <lineage>
        <taxon>Eukaryota</taxon>
        <taxon>Fungi</taxon>
        <taxon>Dikarya</taxon>
        <taxon>Basidiomycota</taxon>
        <taxon>Agaricomycotina</taxon>
        <taxon>Agaricomycetes</taxon>
        <taxon>Cantharellales</taxon>
        <taxon>Botryobasidiaceae</taxon>
        <taxon>Botryobasidium</taxon>
    </lineage>
</organism>
<evidence type="ECO:0000313" key="2">
    <source>
        <dbReference type="EMBL" id="KDQ17426.1"/>
    </source>
</evidence>
<dbReference type="AlphaFoldDB" id="A0A067N0Y5"/>
<protein>
    <submittedName>
        <fullName evidence="2">Uncharacterized protein</fullName>
    </submittedName>
</protein>
<accession>A0A067N0Y5</accession>
<dbReference type="InParanoid" id="A0A067N0Y5"/>
<gene>
    <name evidence="2" type="ORF">BOTBODRAFT_172470</name>
</gene>
<feature type="compositionally biased region" description="Low complexity" evidence="1">
    <location>
        <begin position="314"/>
        <end position="325"/>
    </location>
</feature>
<evidence type="ECO:0000256" key="1">
    <source>
        <dbReference type="SAM" id="MobiDB-lite"/>
    </source>
</evidence>
<sequence>MTAPTGNAPPAPQIAIAQTAAPALSSAQNQFLRRTFDAHLEVEYEFLRNQRLAIATSILNLPHLFFQQRLETISSMPISAPVIVSEKPENLMEFLRWFTLRVAEHGLDSSNVRMGFMRYITSRRMKEATWGLFVDVAGIPRSWMTVLEEIVNYYHLDRILHSYSEKAFKRFLEKSAEKRIRSYDEFLDYARNFNTANGAMRVPYQDVAHANPESVLGSEMKLSRKFIKGLHPSVQKSLLKEYRIYDQQWNRMTIVSIQDLNDMARRIWPRAGYGEEHALDKFGKDDDFVAPRFATSRKSKKSSKSKKHVPVITDSSESSSDSSSESESEDKKSDVEMIDADDLMDVDSVRTVKDLIRIRDTIGKLSGPKYDNAMSRVSHIVTKMLAESAEARAHIREFASLVPPAIIPLYLSSVVGSVEATPEAGPSKSKAKVSAVTPASGSTSGSFGSFCTYHYQRGHKTEDCYQMNEWIRDGWFKVKPAVVYGKDGKIVMENGSPKLRKTKFGQQIYEPYDWKSGLSVERPKYAEKQNWVDAIQKGVDAWNAAKVSGKQKEASVSSPASSSKAAGLFVQNESVVVNAAGHGSARIEELGDGVDEDELLSQMDWDEFYAQEEVESPESSKKKKIVERVVEKASLPDAGKLKDILGLEFNISIRDIIALSSDIRKGLIHACKQRYASVATLLEQGTLLEFPMRINGQIVDGFLDGGAEINIIHPDLVTKLQLAVDRNASRTVKDVNGGIKFIEGLVVVHIVIGGVSFPSKFFVHDFHGKTQILLGQPWIIQNLASVKEEVDGTYLLVKGSEGKLNIETKIRSAEERKSRFSAASVSVKATTVLPEAWTRVFEIGYQGGEQSSDWNSGSCKFIVDPWVFWLELRMETGLTGRFYRLVLAGFSKVFVLD</sequence>
<dbReference type="InterPro" id="IPR021109">
    <property type="entry name" value="Peptidase_aspartic_dom_sf"/>
</dbReference>
<feature type="compositionally biased region" description="Basic residues" evidence="1">
    <location>
        <begin position="295"/>
        <end position="309"/>
    </location>
</feature>
<dbReference type="Gene3D" id="2.40.70.10">
    <property type="entry name" value="Acid Proteases"/>
    <property type="match status" value="1"/>
</dbReference>
<proteinExistence type="predicted"/>
<evidence type="ECO:0000313" key="3">
    <source>
        <dbReference type="Proteomes" id="UP000027195"/>
    </source>
</evidence>